<name>A0ABW8EL67_STRT5</name>
<accession>A0ABW8EL67</accession>
<dbReference type="EMBL" id="JBIUYY010000008">
    <property type="protein sequence ID" value="MFJ2823347.1"/>
    <property type="molecule type" value="Genomic_DNA"/>
</dbReference>
<dbReference type="RefSeq" id="WP_402382746.1">
    <property type="nucleotide sequence ID" value="NZ_JBIUYY010000008.1"/>
</dbReference>
<evidence type="ECO:0000313" key="1">
    <source>
        <dbReference type="EMBL" id="MFJ2823347.1"/>
    </source>
</evidence>
<evidence type="ECO:0000313" key="2">
    <source>
        <dbReference type="Proteomes" id="UP001617351"/>
    </source>
</evidence>
<comment type="caution">
    <text evidence="1">The sequence shown here is derived from an EMBL/GenBank/DDBJ whole genome shotgun (WGS) entry which is preliminary data.</text>
</comment>
<proteinExistence type="predicted"/>
<protein>
    <recommendedName>
        <fullName evidence="3">Regulatory protein</fullName>
    </recommendedName>
</protein>
<gene>
    <name evidence="1" type="ORF">ACIO7M_19835</name>
</gene>
<evidence type="ECO:0008006" key="3">
    <source>
        <dbReference type="Google" id="ProtNLM"/>
    </source>
</evidence>
<keyword evidence="2" id="KW-1185">Reference proteome</keyword>
<organism evidence="1 2">
    <name type="scientific">Streptomyces toxytricini</name>
    <name type="common">Actinomyces toxytricini</name>
    <dbReference type="NCBI Taxonomy" id="67369"/>
    <lineage>
        <taxon>Bacteria</taxon>
        <taxon>Bacillati</taxon>
        <taxon>Actinomycetota</taxon>
        <taxon>Actinomycetes</taxon>
        <taxon>Kitasatosporales</taxon>
        <taxon>Streptomycetaceae</taxon>
        <taxon>Streptomyces</taxon>
    </lineage>
</organism>
<reference evidence="1 2" key="1">
    <citation type="submission" date="2024-10" db="EMBL/GenBank/DDBJ databases">
        <title>The Natural Products Discovery Center: Release of the First 8490 Sequenced Strains for Exploring Actinobacteria Biosynthetic Diversity.</title>
        <authorList>
            <person name="Kalkreuter E."/>
            <person name="Kautsar S.A."/>
            <person name="Yang D."/>
            <person name="Bader C.D."/>
            <person name="Teijaro C.N."/>
            <person name="Fluegel L."/>
            <person name="Davis C.M."/>
            <person name="Simpson J.R."/>
            <person name="Lauterbach L."/>
            <person name="Steele A.D."/>
            <person name="Gui C."/>
            <person name="Meng S."/>
            <person name="Li G."/>
            <person name="Viehrig K."/>
            <person name="Ye F."/>
            <person name="Su P."/>
            <person name="Kiefer A.F."/>
            <person name="Nichols A."/>
            <person name="Cepeda A.J."/>
            <person name="Yan W."/>
            <person name="Fan B."/>
            <person name="Jiang Y."/>
            <person name="Adhikari A."/>
            <person name="Zheng C.-J."/>
            <person name="Schuster L."/>
            <person name="Cowan T.M."/>
            <person name="Smanski M.J."/>
            <person name="Chevrette M.G."/>
            <person name="De Carvalho L.P.S."/>
            <person name="Shen B."/>
        </authorList>
    </citation>
    <scope>NUCLEOTIDE SEQUENCE [LARGE SCALE GENOMIC DNA]</scope>
    <source>
        <strain evidence="1 2">NPDC087220</strain>
    </source>
</reference>
<dbReference type="Proteomes" id="UP001617351">
    <property type="component" value="Unassembled WGS sequence"/>
</dbReference>
<sequence>MEDQEAEFAAAVRAVLAEAGFNEATSGAEGVHVVRHARGVMVGWMPEELARLRVRRRGPARARRRDRSRPDLPGLRHAFGLALAAAFRGAGFAVETRGDEWLLVLHPGHSPEL</sequence>